<organism evidence="2 3">
    <name type="scientific">Parathermosynechococcus lividus PCC 6715</name>
    <dbReference type="NCBI Taxonomy" id="1917166"/>
    <lineage>
        <taxon>Bacteria</taxon>
        <taxon>Bacillati</taxon>
        <taxon>Cyanobacteriota</taxon>
        <taxon>Cyanophyceae</taxon>
        <taxon>Acaryochloridales</taxon>
        <taxon>Thermosynechococcaceae</taxon>
        <taxon>Parathermosynechococcus</taxon>
    </lineage>
</organism>
<feature type="region of interest" description="Disordered" evidence="1">
    <location>
        <begin position="1"/>
        <end position="26"/>
    </location>
</feature>
<keyword evidence="3" id="KW-1185">Reference proteome</keyword>
<dbReference type="KEGG" id="slw:BRW62_11860"/>
<accession>A0A2D2Q4F5</accession>
<protein>
    <submittedName>
        <fullName evidence="2">Uncharacterized protein</fullName>
    </submittedName>
</protein>
<evidence type="ECO:0000313" key="3">
    <source>
        <dbReference type="Proteomes" id="UP000231057"/>
    </source>
</evidence>
<reference evidence="3" key="2">
    <citation type="journal article" date="2022" name="Front. Microbiol.">
        <title>Comparative Genomic Analysis Revealed Distinct Molecular Components and Organization of CO2-Concentrating Mechanism in Thermophilic Cyanobacteria.</title>
        <authorList>
            <person name="Tang J."/>
            <person name="Zhou H."/>
            <person name="Yao D."/>
            <person name="Riaz S."/>
            <person name="You D."/>
            <person name="Klepacz-Smolka A."/>
            <person name="Daroch M."/>
        </authorList>
    </citation>
    <scope>NUCLEOTIDE SEQUENCE [LARGE SCALE GENOMIC DNA]</scope>
    <source>
        <strain evidence="3">PCC 6715</strain>
    </source>
</reference>
<gene>
    <name evidence="2" type="ORF">BRW62_11860</name>
</gene>
<dbReference type="Proteomes" id="UP000231057">
    <property type="component" value="Chromosome"/>
</dbReference>
<proteinExistence type="predicted"/>
<evidence type="ECO:0000256" key="1">
    <source>
        <dbReference type="SAM" id="MobiDB-lite"/>
    </source>
</evidence>
<name>A0A2D2Q4F5_PARLV</name>
<sequence>MAAPRGRGRPAGNPPRGPVDITPRGGVDVTPAAPRYRYNNAIVNPRWNPGLGNWWWNGSRPWYPNRVYWGGGFWGGIVAGAVAGSVAAEQSEPTVVVTSPGGQLLSSYSLMQVPCNSANTSNLVVIRGPEGSVICAQPTAMVPSGVYIVDPETLSLVPQ</sequence>
<reference evidence="2 3" key="1">
    <citation type="submission" date="2016-11" db="EMBL/GenBank/DDBJ databases">
        <title>Complete genome sequence of thermophilic cyanobacteria strain Synechococcus sp. PCC6715.</title>
        <authorList>
            <person name="Tang J."/>
            <person name="Daroch M."/>
            <person name="Liang Y."/>
            <person name="Jiang D."/>
            <person name="Shah M."/>
        </authorList>
    </citation>
    <scope>NUCLEOTIDE SEQUENCE [LARGE SCALE GENOMIC DNA]</scope>
    <source>
        <strain evidence="2 3">PCC 6715</strain>
    </source>
</reference>
<dbReference type="EMBL" id="CP018092">
    <property type="protein sequence ID" value="ATS19309.1"/>
    <property type="molecule type" value="Genomic_DNA"/>
</dbReference>
<dbReference type="AlphaFoldDB" id="A0A2D2Q4F5"/>
<evidence type="ECO:0000313" key="2">
    <source>
        <dbReference type="EMBL" id="ATS19309.1"/>
    </source>
</evidence>